<dbReference type="Proteomes" id="UP000094285">
    <property type="component" value="Unassembled WGS sequence"/>
</dbReference>
<evidence type="ECO:0000313" key="2">
    <source>
        <dbReference type="EMBL" id="ODV80207.1"/>
    </source>
</evidence>
<evidence type="ECO:0000259" key="1">
    <source>
        <dbReference type="Pfam" id="PF13380"/>
    </source>
</evidence>
<dbReference type="AlphaFoldDB" id="A0A1E4SL90"/>
<sequence length="162" mass="17690">MSTKARIKTFFGPTRQYAVAGASNNPSKFGFKVLLWYVSHGLSSIPINPREKEILGQPVVGSVRLVLNAVNEHQDVESYKLSKVDGVSISFLTPPNITVATLKEIATVSGYKDIVKGLWLQPGSYDEAVLDLVDQIGLEGVVIHQDECILVRGEEGMYSANL</sequence>
<dbReference type="Pfam" id="PF13380">
    <property type="entry name" value="CoA_binding_2"/>
    <property type="match status" value="1"/>
</dbReference>
<dbReference type="RefSeq" id="XP_020065329.1">
    <property type="nucleotide sequence ID" value="XM_020209773.1"/>
</dbReference>
<keyword evidence="3" id="KW-1185">Reference proteome</keyword>
<dbReference type="SUPFAM" id="SSF51735">
    <property type="entry name" value="NAD(P)-binding Rossmann-fold domains"/>
    <property type="match status" value="1"/>
</dbReference>
<feature type="domain" description="CoA-binding" evidence="1">
    <location>
        <begin position="15"/>
        <end position="153"/>
    </location>
</feature>
<proteinExistence type="predicted"/>
<evidence type="ECO:0000313" key="3">
    <source>
        <dbReference type="Proteomes" id="UP000094285"/>
    </source>
</evidence>
<dbReference type="Gene3D" id="3.40.50.720">
    <property type="entry name" value="NAD(P)-binding Rossmann-like Domain"/>
    <property type="match status" value="1"/>
</dbReference>
<dbReference type="InterPro" id="IPR003781">
    <property type="entry name" value="CoA-bd"/>
</dbReference>
<dbReference type="OrthoDB" id="5138418at2759"/>
<accession>A0A1E4SL90</accession>
<dbReference type="InterPro" id="IPR036291">
    <property type="entry name" value="NAD(P)-bd_dom_sf"/>
</dbReference>
<organism evidence="2 3">
    <name type="scientific">Suhomyces tanzawaensis NRRL Y-17324</name>
    <dbReference type="NCBI Taxonomy" id="984487"/>
    <lineage>
        <taxon>Eukaryota</taxon>
        <taxon>Fungi</taxon>
        <taxon>Dikarya</taxon>
        <taxon>Ascomycota</taxon>
        <taxon>Saccharomycotina</taxon>
        <taxon>Pichiomycetes</taxon>
        <taxon>Debaryomycetaceae</taxon>
        <taxon>Suhomyces</taxon>
    </lineage>
</organism>
<protein>
    <submittedName>
        <fullName evidence="2">NAD(P)-binding protein</fullName>
    </submittedName>
</protein>
<gene>
    <name evidence="2" type="ORF">CANTADRAFT_49945</name>
</gene>
<dbReference type="GeneID" id="30983909"/>
<dbReference type="PANTHER" id="PTHR33303:SF2">
    <property type="entry name" value="COA-BINDING DOMAIN-CONTAINING PROTEIN"/>
    <property type="match status" value="1"/>
</dbReference>
<dbReference type="EMBL" id="KV453911">
    <property type="protein sequence ID" value="ODV80207.1"/>
    <property type="molecule type" value="Genomic_DNA"/>
</dbReference>
<reference evidence="3" key="1">
    <citation type="submission" date="2016-05" db="EMBL/GenBank/DDBJ databases">
        <title>Comparative genomics of biotechnologically important yeasts.</title>
        <authorList>
            <consortium name="DOE Joint Genome Institute"/>
            <person name="Riley R."/>
            <person name="Haridas S."/>
            <person name="Wolfe K.H."/>
            <person name="Lopes M.R."/>
            <person name="Hittinger C.T."/>
            <person name="Goker M."/>
            <person name="Salamov A."/>
            <person name="Wisecaver J."/>
            <person name="Long T.M."/>
            <person name="Aerts A.L."/>
            <person name="Barry K."/>
            <person name="Choi C."/>
            <person name="Clum A."/>
            <person name="Coughlan A.Y."/>
            <person name="Deshpande S."/>
            <person name="Douglass A.P."/>
            <person name="Hanson S.J."/>
            <person name="Klenk H.-P."/>
            <person name="Labutti K."/>
            <person name="Lapidus A."/>
            <person name="Lindquist E."/>
            <person name="Lipzen A."/>
            <person name="Meier-Kolthoff J.P."/>
            <person name="Ohm R.A."/>
            <person name="Otillar R.P."/>
            <person name="Pangilinan J."/>
            <person name="Peng Y."/>
            <person name="Rokas A."/>
            <person name="Rosa C.A."/>
            <person name="Scheuner C."/>
            <person name="Sibirny A.A."/>
            <person name="Slot J.C."/>
            <person name="Stielow J.B."/>
            <person name="Sun H."/>
            <person name="Kurtzman C.P."/>
            <person name="Blackwell M."/>
            <person name="Grigoriev I.V."/>
            <person name="Jeffries T.W."/>
        </authorList>
    </citation>
    <scope>NUCLEOTIDE SEQUENCE [LARGE SCALE GENOMIC DNA]</scope>
    <source>
        <strain evidence="3">NRRL Y-17324</strain>
    </source>
</reference>
<dbReference type="PANTHER" id="PTHR33303">
    <property type="entry name" value="CYTOPLASMIC PROTEIN-RELATED"/>
    <property type="match status" value="1"/>
</dbReference>
<name>A0A1E4SL90_9ASCO</name>
<dbReference type="STRING" id="984487.A0A1E4SL90"/>